<name>A0A2A6Z7E5_9FIRM</name>
<organism evidence="1 2">
    <name type="scientific">Faecalibacterium langellae</name>
    <dbReference type="NCBI Taxonomy" id="3435293"/>
    <lineage>
        <taxon>Bacteria</taxon>
        <taxon>Bacillati</taxon>
        <taxon>Bacillota</taxon>
        <taxon>Clostridia</taxon>
        <taxon>Eubacteriales</taxon>
        <taxon>Oscillospiraceae</taxon>
        <taxon>Faecalibacterium</taxon>
    </lineage>
</organism>
<dbReference type="AlphaFoldDB" id="A0A2A6Z7E5"/>
<proteinExistence type="predicted"/>
<gene>
    <name evidence="1" type="ORF">CGS46_12260</name>
</gene>
<reference evidence="1 2" key="1">
    <citation type="journal article" date="2017" name="Front. Microbiol.">
        <title>New Insights into the Diversity of the Genus Faecalibacterium.</title>
        <authorList>
            <person name="Benevides L."/>
            <person name="Burman S."/>
            <person name="Martin R."/>
            <person name="Robert V."/>
            <person name="Thomas M."/>
            <person name="Miquel S."/>
            <person name="Chain F."/>
            <person name="Sokol H."/>
            <person name="Bermudez-Humaran L.G."/>
            <person name="Morrison M."/>
            <person name="Langella P."/>
            <person name="Azevedo V.A."/>
            <person name="Chatel J.M."/>
            <person name="Soares S."/>
        </authorList>
    </citation>
    <scope>NUCLEOTIDE SEQUENCE [LARGE SCALE GENOMIC DNA]</scope>
    <source>
        <strain evidence="2">CNCM I-4540</strain>
    </source>
</reference>
<protein>
    <submittedName>
        <fullName evidence="1">Uncharacterized protein</fullName>
    </submittedName>
</protein>
<comment type="caution">
    <text evidence="1">The sequence shown here is derived from an EMBL/GenBank/DDBJ whole genome shotgun (WGS) entry which is preliminary data.</text>
</comment>
<keyword evidence="2" id="KW-1185">Reference proteome</keyword>
<evidence type="ECO:0000313" key="2">
    <source>
        <dbReference type="Proteomes" id="UP000220752"/>
    </source>
</evidence>
<accession>A0A2A6Z7E5</accession>
<dbReference type="EMBL" id="NMTQ01000037">
    <property type="protein sequence ID" value="PDX57294.1"/>
    <property type="molecule type" value="Genomic_DNA"/>
</dbReference>
<sequence length="83" mass="9211">MAKLESLPYCQGLSLWERWHGVSRDGEGKDADEKTNDLCITVAFWPEISIIRKQPAILKIKSLAYSAAAEGKCAAAGRCLHYE</sequence>
<dbReference type="Proteomes" id="UP000220752">
    <property type="component" value="Unassembled WGS sequence"/>
</dbReference>
<evidence type="ECO:0000313" key="1">
    <source>
        <dbReference type="EMBL" id="PDX57294.1"/>
    </source>
</evidence>